<feature type="compositionally biased region" description="Basic and acidic residues" evidence="2">
    <location>
        <begin position="13"/>
        <end position="28"/>
    </location>
</feature>
<evidence type="ECO:0000256" key="1">
    <source>
        <dbReference type="SAM" id="Coils"/>
    </source>
</evidence>
<sequence>MSFMKSIFGKGKKKEENEEQKKQMRSKTDQFSNDSARRSIHVGDLTFDAENLPSCYQSVGKRYPKGPRSCPGGSWKDDETRSIGAATGFGGSKRNNTRSVLADRNQRYNIDSPEEPSYQMSRKHRSERRSNYHLNSDQENRFEDAEKRVTWRGEYEANIEQKYRHLKRENRQLKEVNVRLNLDNERLKMEKENDVKQFRDVFTQLNEEMNEKREMKKELETLRAMKVQWNSMYSFAPPPSSFNAFNRPSFAQWNSIDRPISSAITETSVNSSFSNGTNTFPPRYSESSLEGAHETLAPFSSNLP</sequence>
<name>A0AAV5V6U4_9BILA</name>
<feature type="coiled-coil region" evidence="1">
    <location>
        <begin position="156"/>
        <end position="225"/>
    </location>
</feature>
<proteinExistence type="predicted"/>
<organism evidence="3 4">
    <name type="scientific">Pristionchus fissidentatus</name>
    <dbReference type="NCBI Taxonomy" id="1538716"/>
    <lineage>
        <taxon>Eukaryota</taxon>
        <taxon>Metazoa</taxon>
        <taxon>Ecdysozoa</taxon>
        <taxon>Nematoda</taxon>
        <taxon>Chromadorea</taxon>
        <taxon>Rhabditida</taxon>
        <taxon>Rhabditina</taxon>
        <taxon>Diplogasteromorpha</taxon>
        <taxon>Diplogasteroidea</taxon>
        <taxon>Neodiplogasteridae</taxon>
        <taxon>Pristionchus</taxon>
    </lineage>
</organism>
<dbReference type="Proteomes" id="UP001432322">
    <property type="component" value="Unassembled WGS sequence"/>
</dbReference>
<feature type="region of interest" description="Disordered" evidence="2">
    <location>
        <begin position="281"/>
        <end position="304"/>
    </location>
</feature>
<evidence type="ECO:0000313" key="3">
    <source>
        <dbReference type="EMBL" id="GMT14451.1"/>
    </source>
</evidence>
<reference evidence="3" key="1">
    <citation type="submission" date="2023-10" db="EMBL/GenBank/DDBJ databases">
        <title>Genome assembly of Pristionchus species.</title>
        <authorList>
            <person name="Yoshida K."/>
            <person name="Sommer R.J."/>
        </authorList>
    </citation>
    <scope>NUCLEOTIDE SEQUENCE</scope>
    <source>
        <strain evidence="3">RS5133</strain>
    </source>
</reference>
<evidence type="ECO:0008006" key="5">
    <source>
        <dbReference type="Google" id="ProtNLM"/>
    </source>
</evidence>
<accession>A0AAV5V6U4</accession>
<keyword evidence="4" id="KW-1185">Reference proteome</keyword>
<feature type="region of interest" description="Disordered" evidence="2">
    <location>
        <begin position="56"/>
        <end position="141"/>
    </location>
</feature>
<protein>
    <recommendedName>
        <fullName evidence="5">BZIP domain-containing protein</fullName>
    </recommendedName>
</protein>
<gene>
    <name evidence="3" type="ORF">PFISCL1PPCAC_5748</name>
</gene>
<dbReference type="AlphaFoldDB" id="A0AAV5V6U4"/>
<keyword evidence="1" id="KW-0175">Coiled coil</keyword>
<comment type="caution">
    <text evidence="3">The sequence shown here is derived from an EMBL/GenBank/DDBJ whole genome shotgun (WGS) entry which is preliminary data.</text>
</comment>
<evidence type="ECO:0000313" key="4">
    <source>
        <dbReference type="Proteomes" id="UP001432322"/>
    </source>
</evidence>
<dbReference type="EMBL" id="BTSY01000002">
    <property type="protein sequence ID" value="GMT14451.1"/>
    <property type="molecule type" value="Genomic_DNA"/>
</dbReference>
<feature type="region of interest" description="Disordered" evidence="2">
    <location>
        <begin position="1"/>
        <end position="37"/>
    </location>
</feature>
<evidence type="ECO:0000256" key="2">
    <source>
        <dbReference type="SAM" id="MobiDB-lite"/>
    </source>
</evidence>